<organism evidence="1 2">
    <name type="scientific">Nocardia terpenica</name>
    <dbReference type="NCBI Taxonomy" id="455432"/>
    <lineage>
        <taxon>Bacteria</taxon>
        <taxon>Bacillati</taxon>
        <taxon>Actinomycetota</taxon>
        <taxon>Actinomycetes</taxon>
        <taxon>Mycobacteriales</taxon>
        <taxon>Nocardiaceae</taxon>
        <taxon>Nocardia</taxon>
    </lineage>
</organism>
<dbReference type="Proteomes" id="UP000076512">
    <property type="component" value="Unassembled WGS sequence"/>
</dbReference>
<protein>
    <submittedName>
        <fullName evidence="1">Uncharacterized protein</fullName>
    </submittedName>
</protein>
<dbReference type="STRING" id="455432.AWN90_41820"/>
<name>A0A164K5L8_9NOCA</name>
<accession>A0A164K5L8</accession>
<gene>
    <name evidence="1" type="ORF">AWN90_41820</name>
</gene>
<proteinExistence type="predicted"/>
<evidence type="ECO:0000313" key="1">
    <source>
        <dbReference type="EMBL" id="KZM71057.1"/>
    </source>
</evidence>
<dbReference type="AlphaFoldDB" id="A0A164K5L8"/>
<evidence type="ECO:0000313" key="2">
    <source>
        <dbReference type="Proteomes" id="UP000076512"/>
    </source>
</evidence>
<comment type="caution">
    <text evidence="1">The sequence shown here is derived from an EMBL/GenBank/DDBJ whole genome shotgun (WGS) entry which is preliminary data.</text>
</comment>
<sequence>MELEGCDGSWFRIAGPRMGEQGVWLGTDVQGIYDAPVKTLYQAHATQIGSDYQATRWLSRDVVFGVHIGNTPSRSWQENDSAWRKAWSYSKESKLWITTEDSTRFLRLRMSEQPQFHPEHDPHLTKIEKVVMTCVASTPWWFEADATDTFVSSGPSDSGFVTVANPTDQEIWLKWVCQGPGRWILPDFSWADERFRRGTLDANRRISLPKQNDGQTFLVDTDPFEEQLRDPSGTQVWSLMNGVTFVYPVPAWTPPTKLPVSVSESAAGVGIQVRAARTWSRPWGLQ</sequence>
<dbReference type="EMBL" id="LWGR01000013">
    <property type="protein sequence ID" value="KZM71057.1"/>
    <property type="molecule type" value="Genomic_DNA"/>
</dbReference>
<reference evidence="1 2" key="1">
    <citation type="submission" date="2016-04" db="EMBL/GenBank/DDBJ databases">
        <authorList>
            <person name="Evans L.H."/>
            <person name="Alamgir A."/>
            <person name="Owens N."/>
            <person name="Weber N.D."/>
            <person name="Virtaneva K."/>
            <person name="Barbian K."/>
            <person name="Babar A."/>
            <person name="Rosenke K."/>
        </authorList>
    </citation>
    <scope>NUCLEOTIDE SEQUENCE [LARGE SCALE GENOMIC DNA]</scope>
    <source>
        <strain evidence="1 2">IFM 0406</strain>
    </source>
</reference>
<keyword evidence="2" id="KW-1185">Reference proteome</keyword>